<evidence type="ECO:0000256" key="10">
    <source>
        <dbReference type="SAM" id="MobiDB-lite"/>
    </source>
</evidence>
<feature type="transmembrane region" description="Helical" evidence="11">
    <location>
        <begin position="443"/>
        <end position="463"/>
    </location>
</feature>
<dbReference type="RefSeq" id="WP_045479451.1">
    <property type="nucleotide sequence ID" value="NZ_LTAO01000001.1"/>
</dbReference>
<dbReference type="PIRSF" id="PIRSF004862">
    <property type="entry name" value="FliF"/>
    <property type="match status" value="1"/>
</dbReference>
<evidence type="ECO:0000259" key="13">
    <source>
        <dbReference type="Pfam" id="PF08345"/>
    </source>
</evidence>
<dbReference type="OrthoDB" id="9807026at2"/>
<evidence type="ECO:0000256" key="11">
    <source>
        <dbReference type="SAM" id="Phobius"/>
    </source>
</evidence>
<feature type="compositionally biased region" description="Acidic residues" evidence="10">
    <location>
        <begin position="484"/>
        <end position="494"/>
    </location>
</feature>
<dbReference type="NCBIfam" id="TIGR00206">
    <property type="entry name" value="fliF"/>
    <property type="match status" value="1"/>
</dbReference>
<keyword evidence="5 11" id="KW-0812">Transmembrane</keyword>
<dbReference type="InterPro" id="IPR000067">
    <property type="entry name" value="FlgMring_FliF"/>
</dbReference>
<dbReference type="InterPro" id="IPR013556">
    <property type="entry name" value="Flag_M-ring_C"/>
</dbReference>
<keyword evidence="8 9" id="KW-0975">Bacterial flagellum</keyword>
<dbReference type="Gene3D" id="3.30.300.30">
    <property type="match status" value="1"/>
</dbReference>
<feature type="domain" description="Flagellar M-ring C-terminal" evidence="13">
    <location>
        <begin position="257"/>
        <end position="396"/>
    </location>
</feature>
<keyword evidence="14" id="KW-0282">Flagellum</keyword>
<evidence type="ECO:0000256" key="7">
    <source>
        <dbReference type="ARBA" id="ARBA00023136"/>
    </source>
</evidence>
<dbReference type="InterPro" id="IPR006182">
    <property type="entry name" value="FliF_N_dom"/>
</dbReference>
<organism evidence="14 15">
    <name type="scientific">Alkalihalobacillus trypoxylicola</name>
    <dbReference type="NCBI Taxonomy" id="519424"/>
    <lineage>
        <taxon>Bacteria</taxon>
        <taxon>Bacillati</taxon>
        <taxon>Bacillota</taxon>
        <taxon>Bacilli</taxon>
        <taxon>Bacillales</taxon>
        <taxon>Bacillaceae</taxon>
        <taxon>Alkalihalobacillus</taxon>
    </lineage>
</organism>
<dbReference type="STRING" id="519424.AZF04_01620"/>
<dbReference type="PRINTS" id="PR01009">
    <property type="entry name" value="FLGMRINGFLIF"/>
</dbReference>
<gene>
    <name evidence="14" type="ORF">AZF04_01620</name>
</gene>
<comment type="similarity">
    <text evidence="3 9">Belongs to the FliF family.</text>
</comment>
<dbReference type="EMBL" id="LTAO01000001">
    <property type="protein sequence ID" value="KYG35060.1"/>
    <property type="molecule type" value="Genomic_DNA"/>
</dbReference>
<accession>A0A162F8T5</accession>
<evidence type="ECO:0000256" key="3">
    <source>
        <dbReference type="ARBA" id="ARBA00007971"/>
    </source>
</evidence>
<keyword evidence="6 11" id="KW-1133">Transmembrane helix</keyword>
<dbReference type="GO" id="GO:0071973">
    <property type="term" value="P:bacterial-type flagellum-dependent cell motility"/>
    <property type="evidence" value="ECO:0007669"/>
    <property type="project" value="InterPro"/>
</dbReference>
<feature type="region of interest" description="Disordered" evidence="10">
    <location>
        <begin position="482"/>
        <end position="511"/>
    </location>
</feature>
<evidence type="ECO:0000256" key="4">
    <source>
        <dbReference type="ARBA" id="ARBA00022475"/>
    </source>
</evidence>
<evidence type="ECO:0000259" key="12">
    <source>
        <dbReference type="Pfam" id="PF01514"/>
    </source>
</evidence>
<keyword evidence="15" id="KW-1185">Reference proteome</keyword>
<dbReference type="GO" id="GO:0009431">
    <property type="term" value="C:bacterial-type flagellum basal body, MS ring"/>
    <property type="evidence" value="ECO:0007669"/>
    <property type="project" value="InterPro"/>
</dbReference>
<feature type="compositionally biased region" description="Basic and acidic residues" evidence="10">
    <location>
        <begin position="497"/>
        <end position="511"/>
    </location>
</feature>
<dbReference type="InterPro" id="IPR043427">
    <property type="entry name" value="YscJ/FliF"/>
</dbReference>
<evidence type="ECO:0000256" key="2">
    <source>
        <dbReference type="ARBA" id="ARBA00004651"/>
    </source>
</evidence>
<evidence type="ECO:0000256" key="6">
    <source>
        <dbReference type="ARBA" id="ARBA00022989"/>
    </source>
</evidence>
<evidence type="ECO:0000256" key="1">
    <source>
        <dbReference type="ARBA" id="ARBA00004117"/>
    </source>
</evidence>
<feature type="transmembrane region" description="Helical" evidence="11">
    <location>
        <begin position="26"/>
        <end position="44"/>
    </location>
</feature>
<dbReference type="PANTHER" id="PTHR30046">
    <property type="entry name" value="FLAGELLAR M-RING PROTEIN"/>
    <property type="match status" value="1"/>
</dbReference>
<dbReference type="InterPro" id="IPR045851">
    <property type="entry name" value="AMP-bd_C_sf"/>
</dbReference>
<comment type="function">
    <text evidence="9">The M ring may be actively involved in energy transduction.</text>
</comment>
<evidence type="ECO:0000313" key="14">
    <source>
        <dbReference type="EMBL" id="KYG35060.1"/>
    </source>
</evidence>
<keyword evidence="4" id="KW-1003">Cell membrane</keyword>
<name>A0A162F8T5_9BACI</name>
<protein>
    <recommendedName>
        <fullName evidence="9">Flagellar M-ring protein</fullName>
    </recommendedName>
</protein>
<evidence type="ECO:0000256" key="9">
    <source>
        <dbReference type="PIRNR" id="PIRNR004862"/>
    </source>
</evidence>
<keyword evidence="7 11" id="KW-0472">Membrane</keyword>
<dbReference type="Pfam" id="PF01514">
    <property type="entry name" value="YscJ_FliF"/>
    <property type="match status" value="1"/>
</dbReference>
<evidence type="ECO:0000256" key="5">
    <source>
        <dbReference type="ARBA" id="ARBA00022692"/>
    </source>
</evidence>
<dbReference type="Proteomes" id="UP000075806">
    <property type="component" value="Unassembled WGS sequence"/>
</dbReference>
<sequence>MNEKLIGYKEKVTSYWSERTVSQKRYFIIAIIGLILLISLLLFFTTRTNYAPLYSNLTVQETGQIKETLDSRGIASNVTDNGTTIMVPEQIVDNLKVELAAEGIPNSGTIDYTAIQDQMGFGMTDNEFRVIERAAIQTELENLMSSIDGIRSANVMITLPEESVWLNNEKEAATAAIILQVDPGYQLDANQVRALYHLASKSVPNLPIENIGISDQMFNSYLYDDENSSTTLTTFEQQRKIQKEIEQDITRGLQQMLGTMVGRDKVLVSVTTDIDFTQENRVEQLVEPVNEETMEGIALSVERIEEAYSGTGTNVGGVPGAGDEIINYEGIDGAGEAEWEKTEERINNEVNRINKEIVESPYQVRDIGIQVMVEPPEGMAELPVQQLNDIQQILSTMVRTSISGIYDEELTDAMVEERIFVSSQPFEGKPVFDDAAPSSVSTWLYVLAGLLVIIIVVLIIMLVRKSKNNEAEEFADEQSHLLTEIEDLPDEDSSESANKRKQLEKMAREKPEDFSKLIRTWLSED</sequence>
<dbReference type="Pfam" id="PF08345">
    <property type="entry name" value="YscJ_FliF_C"/>
    <property type="match status" value="1"/>
</dbReference>
<reference evidence="14" key="1">
    <citation type="submission" date="2016-02" db="EMBL/GenBank/DDBJ databases">
        <title>Genome sequence of Bacillus trypoxylicola KCTC 13244(T).</title>
        <authorList>
            <person name="Jeong H."/>
            <person name="Park S.-H."/>
            <person name="Choi S.-K."/>
        </authorList>
    </citation>
    <scope>NUCLEOTIDE SEQUENCE [LARGE SCALE GENOMIC DNA]</scope>
    <source>
        <strain evidence="14">KCTC 13244</strain>
    </source>
</reference>
<dbReference type="GO" id="GO:0003774">
    <property type="term" value="F:cytoskeletal motor activity"/>
    <property type="evidence" value="ECO:0007669"/>
    <property type="project" value="InterPro"/>
</dbReference>
<evidence type="ECO:0000256" key="8">
    <source>
        <dbReference type="ARBA" id="ARBA00023143"/>
    </source>
</evidence>
<evidence type="ECO:0000313" key="15">
    <source>
        <dbReference type="Proteomes" id="UP000075806"/>
    </source>
</evidence>
<dbReference type="PANTHER" id="PTHR30046:SF0">
    <property type="entry name" value="FLAGELLAR M-RING PROTEIN"/>
    <property type="match status" value="1"/>
</dbReference>
<feature type="domain" description="Flagellar M-ring N-terminal" evidence="12">
    <location>
        <begin position="46"/>
        <end position="219"/>
    </location>
</feature>
<keyword evidence="14" id="KW-0966">Cell projection</keyword>
<comment type="subcellular location">
    <subcellularLocation>
        <location evidence="1 9">Bacterial flagellum basal body</location>
    </subcellularLocation>
    <subcellularLocation>
        <location evidence="2">Cell membrane</location>
        <topology evidence="2">Multi-pass membrane protein</topology>
    </subcellularLocation>
</comment>
<dbReference type="GO" id="GO:0005886">
    <property type="term" value="C:plasma membrane"/>
    <property type="evidence" value="ECO:0007669"/>
    <property type="project" value="UniProtKB-SubCell"/>
</dbReference>
<comment type="caution">
    <text evidence="14">The sequence shown here is derived from an EMBL/GenBank/DDBJ whole genome shotgun (WGS) entry which is preliminary data.</text>
</comment>
<proteinExistence type="inferred from homology"/>
<keyword evidence="14" id="KW-0969">Cilium</keyword>
<dbReference type="AlphaFoldDB" id="A0A162F8T5"/>